<keyword evidence="6" id="KW-1185">Reference proteome</keyword>
<feature type="compositionally biased region" description="Low complexity" evidence="3">
    <location>
        <begin position="384"/>
        <end position="414"/>
    </location>
</feature>
<evidence type="ECO:0000256" key="2">
    <source>
        <dbReference type="PROSITE-ProRule" id="PRU01211"/>
    </source>
</evidence>
<evidence type="ECO:0000259" key="4">
    <source>
        <dbReference type="PROSITE" id="PS51864"/>
    </source>
</evidence>
<dbReference type="PROSITE" id="PS51864">
    <property type="entry name" value="ASTACIN"/>
    <property type="match status" value="1"/>
</dbReference>
<evidence type="ECO:0000313" key="5">
    <source>
        <dbReference type="EMBL" id="CAH0402683.1"/>
    </source>
</evidence>
<dbReference type="InterPro" id="IPR024079">
    <property type="entry name" value="MetalloPept_cat_dom_sf"/>
</dbReference>
<protein>
    <recommendedName>
        <fullName evidence="4">Peptidase M12A domain-containing protein</fullName>
    </recommendedName>
</protein>
<feature type="compositionally biased region" description="Low complexity" evidence="3">
    <location>
        <begin position="491"/>
        <end position="509"/>
    </location>
</feature>
<name>A0ABN8B2Z6_CHISP</name>
<evidence type="ECO:0000256" key="1">
    <source>
        <dbReference type="ARBA" id="ARBA00001947"/>
    </source>
</evidence>
<dbReference type="Gene3D" id="3.40.390.10">
    <property type="entry name" value="Collagenase (Catalytic Domain)"/>
    <property type="match status" value="1"/>
</dbReference>
<feature type="compositionally biased region" description="Polar residues" evidence="3">
    <location>
        <begin position="423"/>
        <end position="457"/>
    </location>
</feature>
<proteinExistence type="predicted"/>
<dbReference type="EMBL" id="OU963914">
    <property type="protein sequence ID" value="CAH0402683.1"/>
    <property type="molecule type" value="Genomic_DNA"/>
</dbReference>
<dbReference type="Proteomes" id="UP001153292">
    <property type="component" value="Chromosome 21"/>
</dbReference>
<dbReference type="SUPFAM" id="SSF55486">
    <property type="entry name" value="Metalloproteases ('zincins'), catalytic domain"/>
    <property type="match status" value="1"/>
</dbReference>
<sequence>MPSTFSEQFLHERRIRILTDECSSQFMSVNAGVPQCSVLSVSVRRLLTPDQLCLLYKTQVRLCEEYCSYHWDGSTKYLLQRCAAHIIAIDPTKHIDYYVQDNQLGAQWPHGIVPYYLSLTDYDQLVHRRVRMAMNNLEDASCIKFKALPKPSHFAPWIHINNPDKIRECMHLGENNTNLERASWCNFINRAYGREAKARDHPWFLDCPCRPARCRRLVFGYDCLNRREILHSLMHAIGFKDEVMHPQRDQYIRIQWENINPKYYPLFRVQYMDFAPIRTEYDPSSIMHFHDRAFSKNGQATIAPLLPGLEIGSTGELSSLDKLKLRLIFGHECNKRRVGDLLDSCKLVMSDGSPNSISKNATTYLNAPDEPGDVQNENIDEQNNKSTEVNENTEVNDNNEINKNTEVNQNTEVNDNTDDDENISGNDNTVGSGNTGVNDNTNGKDNTSVNDNASGSDNYVGIGNTGVIEKSDDNDNTRSNDKADNSGKTAGSNNESNNGNNAYDSNGPNSKKVYGTENKGDTNTDIKSDFKIETRRNVGLRKQHRRFNRFRY</sequence>
<feature type="compositionally biased region" description="Basic and acidic residues" evidence="3">
    <location>
        <begin position="469"/>
        <end position="485"/>
    </location>
</feature>
<dbReference type="PANTHER" id="PTHR10127:SF850">
    <property type="entry name" value="METALLOENDOPEPTIDASE"/>
    <property type="match status" value="1"/>
</dbReference>
<gene>
    <name evidence="5" type="ORF">CHILSU_LOCUS5929</name>
</gene>
<dbReference type="PANTHER" id="PTHR10127">
    <property type="entry name" value="DISCOIDIN, CUB, EGF, LAMININ , AND ZINC METALLOPROTEASE DOMAIN CONTAINING"/>
    <property type="match status" value="1"/>
</dbReference>
<feature type="domain" description="Peptidase M12A" evidence="4">
    <location>
        <begin position="102"/>
        <end position="334"/>
    </location>
</feature>
<accession>A0ABN8B2Z6</accession>
<evidence type="ECO:0000313" key="6">
    <source>
        <dbReference type="Proteomes" id="UP001153292"/>
    </source>
</evidence>
<organism evidence="5 6">
    <name type="scientific">Chilo suppressalis</name>
    <name type="common">Asiatic rice borer moth</name>
    <dbReference type="NCBI Taxonomy" id="168631"/>
    <lineage>
        <taxon>Eukaryota</taxon>
        <taxon>Metazoa</taxon>
        <taxon>Ecdysozoa</taxon>
        <taxon>Arthropoda</taxon>
        <taxon>Hexapoda</taxon>
        <taxon>Insecta</taxon>
        <taxon>Pterygota</taxon>
        <taxon>Neoptera</taxon>
        <taxon>Endopterygota</taxon>
        <taxon>Lepidoptera</taxon>
        <taxon>Glossata</taxon>
        <taxon>Ditrysia</taxon>
        <taxon>Pyraloidea</taxon>
        <taxon>Crambidae</taxon>
        <taxon>Crambinae</taxon>
        <taxon>Chilo</taxon>
    </lineage>
</organism>
<evidence type="ECO:0000256" key="3">
    <source>
        <dbReference type="SAM" id="MobiDB-lite"/>
    </source>
</evidence>
<dbReference type="InterPro" id="IPR001506">
    <property type="entry name" value="Peptidase_M12A"/>
</dbReference>
<dbReference type="InterPro" id="IPR006026">
    <property type="entry name" value="Peptidase_Metallo"/>
</dbReference>
<reference evidence="5" key="1">
    <citation type="submission" date="2021-12" db="EMBL/GenBank/DDBJ databases">
        <authorList>
            <person name="King R."/>
        </authorList>
    </citation>
    <scope>NUCLEOTIDE SEQUENCE</scope>
</reference>
<feature type="compositionally biased region" description="Polar residues" evidence="3">
    <location>
        <begin position="352"/>
        <end position="365"/>
    </location>
</feature>
<comment type="caution">
    <text evidence="2">Lacks conserved residue(s) required for the propagation of feature annotation.</text>
</comment>
<dbReference type="SMART" id="SM00235">
    <property type="entry name" value="ZnMc"/>
    <property type="match status" value="1"/>
</dbReference>
<dbReference type="Pfam" id="PF01400">
    <property type="entry name" value="Astacin"/>
    <property type="match status" value="1"/>
</dbReference>
<feature type="region of interest" description="Disordered" evidence="3">
    <location>
        <begin position="352"/>
        <end position="525"/>
    </location>
</feature>
<comment type="cofactor">
    <cofactor evidence="1">
        <name>Zn(2+)</name>
        <dbReference type="ChEBI" id="CHEBI:29105"/>
    </cofactor>
</comment>